<dbReference type="InterPro" id="IPR030381">
    <property type="entry name" value="G_DYNAMIN_dom"/>
</dbReference>
<gene>
    <name evidence="3" type="ORF">PR002_g10698</name>
    <name evidence="4" type="ORF">PR003_g10622</name>
</gene>
<dbReference type="InterPro" id="IPR001401">
    <property type="entry name" value="Dynamin_GTPase"/>
</dbReference>
<dbReference type="EMBL" id="QXFT01000586">
    <property type="protein sequence ID" value="KAE9340199.1"/>
    <property type="molecule type" value="Genomic_DNA"/>
</dbReference>
<feature type="compositionally biased region" description="Basic and acidic residues" evidence="1">
    <location>
        <begin position="1"/>
        <end position="15"/>
    </location>
</feature>
<evidence type="ECO:0000313" key="3">
    <source>
        <dbReference type="EMBL" id="KAE9027340.1"/>
    </source>
</evidence>
<evidence type="ECO:0000259" key="2">
    <source>
        <dbReference type="PROSITE" id="PS51718"/>
    </source>
</evidence>
<feature type="region of interest" description="Disordered" evidence="1">
    <location>
        <begin position="1"/>
        <end position="42"/>
    </location>
</feature>
<feature type="region of interest" description="Disordered" evidence="1">
    <location>
        <begin position="631"/>
        <end position="678"/>
    </location>
</feature>
<protein>
    <recommendedName>
        <fullName evidence="2">Dynamin-type G domain-containing protein</fullName>
    </recommendedName>
</protein>
<dbReference type="Proteomes" id="UP000435112">
    <property type="component" value="Unassembled WGS sequence"/>
</dbReference>
<dbReference type="OrthoDB" id="116917at2759"/>
<dbReference type="GO" id="GO:0008017">
    <property type="term" value="F:microtubule binding"/>
    <property type="evidence" value="ECO:0007669"/>
    <property type="project" value="TreeGrafter"/>
</dbReference>
<dbReference type="GO" id="GO:0003924">
    <property type="term" value="F:GTPase activity"/>
    <property type="evidence" value="ECO:0007669"/>
    <property type="project" value="InterPro"/>
</dbReference>
<dbReference type="SMART" id="SM00053">
    <property type="entry name" value="DYNc"/>
    <property type="match status" value="1"/>
</dbReference>
<dbReference type="Gene3D" id="3.40.50.300">
    <property type="entry name" value="P-loop containing nucleotide triphosphate hydrolases"/>
    <property type="match status" value="1"/>
</dbReference>
<dbReference type="Proteomes" id="UP000434957">
    <property type="component" value="Unassembled WGS sequence"/>
</dbReference>
<reference evidence="4 5" key="1">
    <citation type="submission" date="2018-08" db="EMBL/GenBank/DDBJ databases">
        <title>Genomic investigation of the strawberry pathogen Phytophthora fragariae indicates pathogenicity is determined by transcriptional variation in three key races.</title>
        <authorList>
            <person name="Adams T.M."/>
            <person name="Armitage A.D."/>
            <person name="Sobczyk M.K."/>
            <person name="Bates H.J."/>
            <person name="Dunwell J.M."/>
            <person name="Nellist C.F."/>
            <person name="Harrison R.J."/>
        </authorList>
    </citation>
    <scope>NUCLEOTIDE SEQUENCE [LARGE SCALE GENOMIC DNA]</scope>
    <source>
        <strain evidence="3 6">SCRP324</strain>
        <strain evidence="4 5">SCRP333</strain>
    </source>
</reference>
<organism evidence="4 5">
    <name type="scientific">Phytophthora rubi</name>
    <dbReference type="NCBI Taxonomy" id="129364"/>
    <lineage>
        <taxon>Eukaryota</taxon>
        <taxon>Sar</taxon>
        <taxon>Stramenopiles</taxon>
        <taxon>Oomycota</taxon>
        <taxon>Peronosporomycetes</taxon>
        <taxon>Peronosporales</taxon>
        <taxon>Peronosporaceae</taxon>
        <taxon>Phytophthora</taxon>
    </lineage>
</organism>
<dbReference type="GO" id="GO:0005525">
    <property type="term" value="F:GTP binding"/>
    <property type="evidence" value="ECO:0007669"/>
    <property type="project" value="InterPro"/>
</dbReference>
<dbReference type="PROSITE" id="PS51718">
    <property type="entry name" value="G_DYNAMIN_2"/>
    <property type="match status" value="1"/>
</dbReference>
<feature type="domain" description="Dynamin-type G" evidence="2">
    <location>
        <begin position="77"/>
        <end position="383"/>
    </location>
</feature>
<comment type="caution">
    <text evidence="4">The sequence shown here is derived from an EMBL/GenBank/DDBJ whole genome shotgun (WGS) entry which is preliminary data.</text>
</comment>
<sequence>MNLSEDKYVVVDSRDSSSTADTVDSQDHPLSHDEQEQVHSQETLPLPSGISAAVLSGYVGNFYRVVEGVTAVLEDVVLALPQIVVIGQMSSGKSSVLESLAMMPLFPRDRDICTRMPIHLKMRHVPKSEVDEDADLMPHRTVDKHQIKMKLIYSDGRKPVVSNKDFTPEEAAERMSEWMQQIVKEESQENKLQGVVDHILEIEVRSSKVPNLNLIDLPGTVARRLIDEPDDMMQRTRTLVEKYLQMPHTLVLAVVPAFERVRNSQAFQLVQQYNLMDSTIGVLTMVDRATDASDPNGPLAEVISRLEGTSRDIVYLKEGYVAVKNRDTRLSPECLLDEFKAEENAWMEENMPGFTERRLASSSVLAPKLEKMLADHVRVSWVPQTIARIRAEREKAANKLAQLGPGAEKMIENFLSSAPAAAGRQQMLQLMEPILPGLLCQIDGEVLRLAVLIQADFVQSRKEHILMLAPFEEKIQNLAQGPSLLTAASLLIMESHCAYIAEHLDRILKNVVLTIVNRIKALIATPLEMKHKGDKSPRLEILVNFYCFFAGILWEQVNELLLDEEDLLQRIEKSFLEFDPESTSILKIPKLSLEEKYLDSDVARLVISARVPTLTSGAKHPTHFHSRLRSSQSACPFPVPVNPFTSSASPRRWDSNTTDDQGPNHSKPSTPEATGFTFKAPQPIGAFRIGSDLKEIKRTQRILNAAKYRRQHPVGGARTSNAVPPAPDAGLDHGISSEFKSVGEFESRFFYALTTQVATPLLKSISDVNELSRKMEKYVARHSNVAPSEMFLFKETTSEKREKLEKLVKRLDEASVGLQSTSRLG</sequence>
<evidence type="ECO:0000256" key="1">
    <source>
        <dbReference type="SAM" id="MobiDB-lite"/>
    </source>
</evidence>
<dbReference type="PRINTS" id="PR00195">
    <property type="entry name" value="DYNAMIN"/>
</dbReference>
<dbReference type="InterPro" id="IPR027417">
    <property type="entry name" value="P-loop_NTPase"/>
</dbReference>
<dbReference type="GO" id="GO:0005737">
    <property type="term" value="C:cytoplasm"/>
    <property type="evidence" value="ECO:0007669"/>
    <property type="project" value="TreeGrafter"/>
</dbReference>
<feature type="compositionally biased region" description="Polar residues" evidence="1">
    <location>
        <begin position="643"/>
        <end position="672"/>
    </location>
</feature>
<dbReference type="PANTHER" id="PTHR11566:SF21">
    <property type="entry name" value="DYNAMIN RELATED PROTEIN 1, ISOFORM A"/>
    <property type="match status" value="1"/>
</dbReference>
<accession>A0A6A4FD22</accession>
<evidence type="ECO:0000313" key="4">
    <source>
        <dbReference type="EMBL" id="KAE9340199.1"/>
    </source>
</evidence>
<evidence type="ECO:0000313" key="6">
    <source>
        <dbReference type="Proteomes" id="UP000435112"/>
    </source>
</evidence>
<feature type="compositionally biased region" description="Basic and acidic residues" evidence="1">
    <location>
        <begin position="25"/>
        <end position="39"/>
    </location>
</feature>
<dbReference type="SUPFAM" id="SSF52540">
    <property type="entry name" value="P-loop containing nucleoside triphosphate hydrolases"/>
    <property type="match status" value="1"/>
</dbReference>
<dbReference type="GO" id="GO:0016020">
    <property type="term" value="C:membrane"/>
    <property type="evidence" value="ECO:0007669"/>
    <property type="project" value="TreeGrafter"/>
</dbReference>
<dbReference type="InterPro" id="IPR022812">
    <property type="entry name" value="Dynamin"/>
</dbReference>
<dbReference type="EMBL" id="QXFU01000614">
    <property type="protein sequence ID" value="KAE9027340.1"/>
    <property type="molecule type" value="Genomic_DNA"/>
</dbReference>
<dbReference type="AlphaFoldDB" id="A0A6A4FD22"/>
<dbReference type="PANTHER" id="PTHR11566">
    <property type="entry name" value="DYNAMIN"/>
    <property type="match status" value="1"/>
</dbReference>
<dbReference type="Pfam" id="PF00350">
    <property type="entry name" value="Dynamin_N"/>
    <property type="match status" value="1"/>
</dbReference>
<dbReference type="InterPro" id="IPR045063">
    <property type="entry name" value="Dynamin_N"/>
</dbReference>
<evidence type="ECO:0000313" key="5">
    <source>
        <dbReference type="Proteomes" id="UP000434957"/>
    </source>
</evidence>
<proteinExistence type="predicted"/>
<dbReference type="GO" id="GO:0005874">
    <property type="term" value="C:microtubule"/>
    <property type="evidence" value="ECO:0007669"/>
    <property type="project" value="TreeGrafter"/>
</dbReference>
<name>A0A6A4FD22_9STRA</name>
<keyword evidence="5" id="KW-1185">Reference proteome</keyword>